<evidence type="ECO:0000313" key="2">
    <source>
        <dbReference type="Proteomes" id="UP000473574"/>
    </source>
</evidence>
<dbReference type="AlphaFoldDB" id="A0A6M0SAP6"/>
<protein>
    <submittedName>
        <fullName evidence="1">Uncharacterized protein</fullName>
    </submittedName>
</protein>
<proteinExistence type="predicted"/>
<evidence type="ECO:0000313" key="1">
    <source>
        <dbReference type="EMBL" id="NEZ65579.1"/>
    </source>
</evidence>
<dbReference type="Proteomes" id="UP000473574">
    <property type="component" value="Unassembled WGS sequence"/>
</dbReference>
<organism evidence="1 2">
    <name type="scientific">Adonisia turfae CCMR0082</name>
    <dbReference type="NCBI Taxonomy" id="2304604"/>
    <lineage>
        <taxon>Bacteria</taxon>
        <taxon>Bacillati</taxon>
        <taxon>Cyanobacteriota</taxon>
        <taxon>Adonisia</taxon>
        <taxon>Adonisia turfae</taxon>
    </lineage>
</organism>
<sequence>MGGITLDPASCALAQSLTPFAEKYFSVKDDGLNMSWFGDVLVNPPGGMRERQSNMRLWFHKAFNEWREGHVRQVIFIGFQLSVLRLNPEIFEYMLPFVVPQQRIRFWTTPECLLLPYLVKPLGRNRAEYMLSTLSSDWLSWDHFGLMKWSGLNEEAKLDGLLAYLAKCKKADQWVKSEHGVLLPSRSPSHDNAIIYLPDRDDSGSTARFYEVHSEIASVPLLKQKWPAVA</sequence>
<gene>
    <name evidence="1" type="ORF">D0962_22955</name>
</gene>
<name>A0A6M0SAP6_9CYAN</name>
<accession>A0A6M0SAP6</accession>
<reference evidence="1 2" key="1">
    <citation type="journal article" date="2020" name="Microb. Ecol.">
        <title>Ecogenomics of the Marine Benthic Filamentous Cyanobacterium Adonisia.</title>
        <authorList>
            <person name="Walter J.M."/>
            <person name="Coutinho F.H."/>
            <person name="Leomil L."/>
            <person name="Hargreaves P.I."/>
            <person name="Campeao M.E."/>
            <person name="Vieira V.V."/>
            <person name="Silva B.S."/>
            <person name="Fistarol G.O."/>
            <person name="Salomon P.S."/>
            <person name="Sawabe T."/>
            <person name="Mino S."/>
            <person name="Hosokawa M."/>
            <person name="Miyashita H."/>
            <person name="Maruyama F."/>
            <person name="van Verk M.C."/>
            <person name="Dutilh B.E."/>
            <person name="Thompson C.C."/>
            <person name="Thompson F.L."/>
        </authorList>
    </citation>
    <scope>NUCLEOTIDE SEQUENCE [LARGE SCALE GENOMIC DNA]</scope>
    <source>
        <strain evidence="1 2">CCMR0082</strain>
    </source>
</reference>
<comment type="caution">
    <text evidence="1">The sequence shown here is derived from an EMBL/GenBank/DDBJ whole genome shotgun (WGS) entry which is preliminary data.</text>
</comment>
<dbReference type="EMBL" id="QZCE01000002">
    <property type="protein sequence ID" value="NEZ65579.1"/>
    <property type="molecule type" value="Genomic_DNA"/>
</dbReference>